<dbReference type="EMBL" id="JFAQ01000035">
    <property type="protein sequence ID" value="KPL50045.1"/>
    <property type="molecule type" value="Genomic_DNA"/>
</dbReference>
<organism evidence="2 3">
    <name type="scientific">Xanthomonas axonopodis</name>
    <dbReference type="NCBI Taxonomy" id="53413"/>
    <lineage>
        <taxon>Bacteria</taxon>
        <taxon>Pseudomonadati</taxon>
        <taxon>Pseudomonadota</taxon>
        <taxon>Gammaproteobacteria</taxon>
        <taxon>Lysobacterales</taxon>
        <taxon>Lysobacteraceae</taxon>
        <taxon>Xanthomonas</taxon>
    </lineage>
</organism>
<reference evidence="2 3" key="1">
    <citation type="submission" date="2014-02" db="EMBL/GenBank/DDBJ databases">
        <title>Genome sequence of Xanthomonas axonopodis DSM 3585 (T).</title>
        <authorList>
            <person name="Midha S."/>
            <person name="Patil P.B."/>
        </authorList>
    </citation>
    <scope>NUCLEOTIDE SEQUENCE [LARGE SCALE GENOMIC DNA]</scope>
    <source>
        <strain evidence="2 3">DSM 3585</strain>
    </source>
</reference>
<sequence length="79" mass="8477">MVGALYRGAIAANRLTLIAAAVAMAAVEAIYATQTARYGVRRHAAGHARCVNAAPRHTARHRQPLRLLQARAAARHRLG</sequence>
<feature type="chain" id="PRO_5006132133" evidence="1">
    <location>
        <begin position="26"/>
        <end position="79"/>
    </location>
</feature>
<protein>
    <submittedName>
        <fullName evidence="2">Uncharacterized protein</fullName>
    </submittedName>
</protein>
<comment type="caution">
    <text evidence="2">The sequence shown here is derived from an EMBL/GenBank/DDBJ whole genome shotgun (WGS) entry which is preliminary data.</text>
</comment>
<evidence type="ECO:0000313" key="3">
    <source>
        <dbReference type="Proteomes" id="UP000054035"/>
    </source>
</evidence>
<dbReference type="PATRIC" id="fig|53413.25.peg.3067"/>
<evidence type="ECO:0000256" key="1">
    <source>
        <dbReference type="SAM" id="SignalP"/>
    </source>
</evidence>
<feature type="signal peptide" evidence="1">
    <location>
        <begin position="1"/>
        <end position="25"/>
    </location>
</feature>
<dbReference type="Proteomes" id="UP000054035">
    <property type="component" value="Unassembled WGS sequence"/>
</dbReference>
<dbReference type="AlphaFoldDB" id="A0A0P6W6Y1"/>
<keyword evidence="1" id="KW-0732">Signal</keyword>
<evidence type="ECO:0000313" key="2">
    <source>
        <dbReference type="EMBL" id="KPL50045.1"/>
    </source>
</evidence>
<name>A0A0P6W6Y1_9XANT</name>
<proteinExistence type="predicted"/>
<accession>A0A0P6W6Y1</accession>
<gene>
    <name evidence="2" type="ORF">XAXN_03590</name>
</gene>